<dbReference type="Proteomes" id="UP000261284">
    <property type="component" value="Unassembled WGS sequence"/>
</dbReference>
<dbReference type="OrthoDB" id="9806903at2"/>
<reference evidence="1 2" key="1">
    <citation type="submission" date="2018-08" db="EMBL/GenBank/DDBJ databases">
        <title>Chitinophagaceae sp. K23C18032701, a novel bacterium isolated from forest soil.</title>
        <authorList>
            <person name="Wang C."/>
        </authorList>
    </citation>
    <scope>NUCLEOTIDE SEQUENCE [LARGE SCALE GENOMIC DNA]</scope>
    <source>
        <strain evidence="1 2">K23C18032701</strain>
    </source>
</reference>
<dbReference type="AlphaFoldDB" id="A0A3E1NKH9"/>
<keyword evidence="2" id="KW-1185">Reference proteome</keyword>
<protein>
    <submittedName>
        <fullName evidence="1">Uncharacterized protein</fullName>
    </submittedName>
</protein>
<name>A0A3E1NKH9_9BACT</name>
<proteinExistence type="predicted"/>
<accession>A0A3E1NKH9</accession>
<evidence type="ECO:0000313" key="1">
    <source>
        <dbReference type="EMBL" id="RFM28449.1"/>
    </source>
</evidence>
<evidence type="ECO:0000313" key="2">
    <source>
        <dbReference type="Proteomes" id="UP000261284"/>
    </source>
</evidence>
<dbReference type="EMBL" id="QTJU01000002">
    <property type="protein sequence ID" value="RFM28449.1"/>
    <property type="molecule type" value="Genomic_DNA"/>
</dbReference>
<gene>
    <name evidence="1" type="ORF">DXN05_06475</name>
</gene>
<comment type="caution">
    <text evidence="1">The sequence shown here is derived from an EMBL/GenBank/DDBJ whole genome shotgun (WGS) entry which is preliminary data.</text>
</comment>
<sequence length="61" mass="6887">MYDFDFHILEPAEFERLVADLVGARENAANQTNFVVITQNGGPDKGVDFSFQQRDKRLPGT</sequence>
<organism evidence="1 2">
    <name type="scientific">Deminuibacter soli</name>
    <dbReference type="NCBI Taxonomy" id="2291815"/>
    <lineage>
        <taxon>Bacteria</taxon>
        <taxon>Pseudomonadati</taxon>
        <taxon>Bacteroidota</taxon>
        <taxon>Chitinophagia</taxon>
        <taxon>Chitinophagales</taxon>
        <taxon>Chitinophagaceae</taxon>
        <taxon>Deminuibacter</taxon>
    </lineage>
</organism>
<dbReference type="RefSeq" id="WP_116846439.1">
    <property type="nucleotide sequence ID" value="NZ_QTJU01000002.1"/>
</dbReference>